<evidence type="ECO:0000256" key="3">
    <source>
        <dbReference type="ARBA" id="ARBA00022723"/>
    </source>
</evidence>
<name>A0A1X7NIX9_9HYPH</name>
<dbReference type="InterPro" id="IPR010182">
    <property type="entry name" value="ArgE/DapE"/>
</dbReference>
<dbReference type="EMBL" id="FXBL01000004">
    <property type="protein sequence ID" value="SMH36949.1"/>
    <property type="molecule type" value="Genomic_DNA"/>
</dbReference>
<dbReference type="GO" id="GO:0016787">
    <property type="term" value="F:hydrolase activity"/>
    <property type="evidence" value="ECO:0007669"/>
    <property type="project" value="UniProtKB-KW"/>
</dbReference>
<dbReference type="SUPFAM" id="SSF53187">
    <property type="entry name" value="Zn-dependent exopeptidases"/>
    <property type="match status" value="1"/>
</dbReference>
<sequence length="447" mass="47506">MSKDPQDAIARVWAVLDAEPDWTVDLASRLVRIPSVNPKFPTGNGDVDISGREAEVQALLDGELRALGLTTRQWDALPGRPNLVAKTPAGDPDKSLILCGHVDVVPVGDASAWSWPPFSGEVRDGRLLGRGSQDMKAGLACCVGAIRSIRKAGIELDGELALHSVVDEEAGGFGARSAVAEGEHAAAVIVAEPGQGEIFLCQGGLEWLRVTIRGRQGHSAYRYTGYWPQPHAARTGNEPVSAADIATRFLMALRDYEAGVARSKSHPLMPAGVNHFGVGVVQIGAGMGADGLPQILSNPGIVPDVAVIDIDMKFLPHEKTAEVRADFEAFVAGFCASDPWLRDNPITVEWDLYGLHFPPMNTSPDHPIVGSIRAARERLGHAQTILRGSIGVTDGAHYAAAGMQALRYGPAGANQHGADEWADVASIRETTKILAAAVIDWCGVRSE</sequence>
<protein>
    <submittedName>
        <fullName evidence="7">Acetylornithine deacetylase</fullName>
    </submittedName>
</protein>
<evidence type="ECO:0000313" key="8">
    <source>
        <dbReference type="Proteomes" id="UP000193083"/>
    </source>
</evidence>
<dbReference type="GO" id="GO:0046872">
    <property type="term" value="F:metal ion binding"/>
    <property type="evidence" value="ECO:0007669"/>
    <property type="project" value="UniProtKB-KW"/>
</dbReference>
<dbReference type="InterPro" id="IPR050072">
    <property type="entry name" value="Peptidase_M20A"/>
</dbReference>
<dbReference type="InterPro" id="IPR002933">
    <property type="entry name" value="Peptidase_M20"/>
</dbReference>
<dbReference type="AlphaFoldDB" id="A0A1X7NIX9"/>
<reference evidence="7 8" key="1">
    <citation type="submission" date="2017-04" db="EMBL/GenBank/DDBJ databases">
        <authorList>
            <person name="Afonso C.L."/>
            <person name="Miller P.J."/>
            <person name="Scott M.A."/>
            <person name="Spackman E."/>
            <person name="Goraichik I."/>
            <person name="Dimitrov K.M."/>
            <person name="Suarez D.L."/>
            <person name="Swayne D.E."/>
        </authorList>
    </citation>
    <scope>NUCLEOTIDE SEQUENCE [LARGE SCALE GENOMIC DNA]</scope>
    <source>
        <strain evidence="7 8">B5P</strain>
    </source>
</reference>
<evidence type="ECO:0000256" key="4">
    <source>
        <dbReference type="ARBA" id="ARBA00022801"/>
    </source>
</evidence>
<dbReference type="Pfam" id="PF01546">
    <property type="entry name" value="Peptidase_M20"/>
    <property type="match status" value="1"/>
</dbReference>
<dbReference type="InterPro" id="IPR036264">
    <property type="entry name" value="Bact_exopeptidase_dim_dom"/>
</dbReference>
<keyword evidence="4" id="KW-0378">Hydrolase</keyword>
<evidence type="ECO:0000256" key="6">
    <source>
        <dbReference type="ARBA" id="ARBA00023285"/>
    </source>
</evidence>
<comment type="similarity">
    <text evidence="2">Belongs to the peptidase M20A family.</text>
</comment>
<dbReference type="RefSeq" id="WP_244561697.1">
    <property type="nucleotide sequence ID" value="NZ_FXBL01000004.1"/>
</dbReference>
<organism evidence="7 8">
    <name type="scientific">Mesorhizobium australicum</name>
    <dbReference type="NCBI Taxonomy" id="536018"/>
    <lineage>
        <taxon>Bacteria</taxon>
        <taxon>Pseudomonadati</taxon>
        <taxon>Pseudomonadota</taxon>
        <taxon>Alphaproteobacteria</taxon>
        <taxon>Hyphomicrobiales</taxon>
        <taxon>Phyllobacteriaceae</taxon>
        <taxon>Mesorhizobium</taxon>
    </lineage>
</organism>
<evidence type="ECO:0000256" key="2">
    <source>
        <dbReference type="ARBA" id="ARBA00006247"/>
    </source>
</evidence>
<dbReference type="PANTHER" id="PTHR43808">
    <property type="entry name" value="ACETYLORNITHINE DEACETYLASE"/>
    <property type="match status" value="1"/>
</dbReference>
<dbReference type="Gene3D" id="3.40.630.10">
    <property type="entry name" value="Zn peptidases"/>
    <property type="match status" value="2"/>
</dbReference>
<dbReference type="Proteomes" id="UP000193083">
    <property type="component" value="Unassembled WGS sequence"/>
</dbReference>
<evidence type="ECO:0000256" key="1">
    <source>
        <dbReference type="ARBA" id="ARBA00001947"/>
    </source>
</evidence>
<accession>A0A1X7NIX9</accession>
<keyword evidence="3" id="KW-0479">Metal-binding</keyword>
<dbReference type="Gene3D" id="3.30.70.360">
    <property type="match status" value="1"/>
</dbReference>
<gene>
    <name evidence="7" type="ORF">SAMN02982922_1847</name>
</gene>
<proteinExistence type="inferred from homology"/>
<keyword evidence="5" id="KW-0862">Zinc</keyword>
<comment type="cofactor">
    <cofactor evidence="1">
        <name>Zn(2+)</name>
        <dbReference type="ChEBI" id="CHEBI:29105"/>
    </cofactor>
</comment>
<evidence type="ECO:0000256" key="5">
    <source>
        <dbReference type="ARBA" id="ARBA00022833"/>
    </source>
</evidence>
<dbReference type="PANTHER" id="PTHR43808:SF24">
    <property type="entry name" value="N-FORMYL-4-AMINO-5-AMINOMETHYL-2-METHYLPYRIMIDINE DEFORMYLASE"/>
    <property type="match status" value="1"/>
</dbReference>
<dbReference type="NCBIfam" id="TIGR01910">
    <property type="entry name" value="DapE-ArgE"/>
    <property type="match status" value="1"/>
</dbReference>
<dbReference type="SUPFAM" id="SSF55031">
    <property type="entry name" value="Bacterial exopeptidase dimerisation domain"/>
    <property type="match status" value="1"/>
</dbReference>
<keyword evidence="8" id="KW-1185">Reference proteome</keyword>
<evidence type="ECO:0000313" key="7">
    <source>
        <dbReference type="EMBL" id="SMH36949.1"/>
    </source>
</evidence>
<keyword evidence="6" id="KW-0170">Cobalt</keyword>